<dbReference type="PROSITE" id="PS50011">
    <property type="entry name" value="PROTEIN_KINASE_DOM"/>
    <property type="match status" value="1"/>
</dbReference>
<dbReference type="SUPFAM" id="SSF56112">
    <property type="entry name" value="Protein kinase-like (PK-like)"/>
    <property type="match status" value="1"/>
</dbReference>
<dbReference type="SMART" id="SM00219">
    <property type="entry name" value="TyrKc"/>
    <property type="match status" value="1"/>
</dbReference>
<dbReference type="PANTHER" id="PTHR24347">
    <property type="entry name" value="SERINE/THREONINE-PROTEIN KINASE"/>
    <property type="match status" value="1"/>
</dbReference>
<feature type="binding site" evidence="1">
    <location>
        <position position="59"/>
    </location>
    <ligand>
        <name>ATP</name>
        <dbReference type="ChEBI" id="CHEBI:30616"/>
    </ligand>
</feature>
<evidence type="ECO:0000256" key="1">
    <source>
        <dbReference type="PROSITE-ProRule" id="PRU10141"/>
    </source>
</evidence>
<name>A0A1Y0IM89_9BACL</name>
<dbReference type="InterPro" id="IPR000719">
    <property type="entry name" value="Prot_kinase_dom"/>
</dbReference>
<dbReference type="KEGG" id="tum:CBW65_05940"/>
<dbReference type="Proteomes" id="UP000195437">
    <property type="component" value="Chromosome"/>
</dbReference>
<dbReference type="Gene3D" id="1.10.510.10">
    <property type="entry name" value="Transferase(Phosphotransferase) domain 1"/>
    <property type="match status" value="1"/>
</dbReference>
<keyword evidence="1" id="KW-0067">ATP-binding</keyword>
<dbReference type="GO" id="GO:0005524">
    <property type="term" value="F:ATP binding"/>
    <property type="evidence" value="ECO:0007669"/>
    <property type="project" value="UniProtKB-UniRule"/>
</dbReference>
<keyword evidence="1" id="KW-0547">Nucleotide-binding</keyword>
<dbReference type="RefSeq" id="WP_087456065.1">
    <property type="nucleotide sequence ID" value="NZ_CP021434.1"/>
</dbReference>
<protein>
    <recommendedName>
        <fullName evidence="2">Protein kinase domain-containing protein</fullName>
    </recommendedName>
</protein>
<dbReference type="PROSITE" id="PS00107">
    <property type="entry name" value="PROTEIN_KINASE_ATP"/>
    <property type="match status" value="1"/>
</dbReference>
<evidence type="ECO:0000313" key="4">
    <source>
        <dbReference type="Proteomes" id="UP000195437"/>
    </source>
</evidence>
<accession>A0A1Y0IM89</accession>
<reference evidence="4" key="1">
    <citation type="submission" date="2017-05" db="EMBL/GenBank/DDBJ databases">
        <authorList>
            <person name="Sung H."/>
        </authorList>
    </citation>
    <scope>NUCLEOTIDE SEQUENCE [LARGE SCALE GENOMIC DNA]</scope>
    <source>
        <strain evidence="4">AR23208</strain>
    </source>
</reference>
<dbReference type="AlphaFoldDB" id="A0A1Y0IM89"/>
<dbReference type="EMBL" id="CP021434">
    <property type="protein sequence ID" value="ARU60675.1"/>
    <property type="molecule type" value="Genomic_DNA"/>
</dbReference>
<sequence>MQTLKAWWQGIYAWLVDRPYAAGTLIHGRYRIEQVLGMGSYGITYLCLDAAANTRCVLKQVRPSKLGSNKGQPVYEYEIAVLEQLDHPQIPKLLDRFTYDRQLFFAMELVTGPNLEDLIFEEGRTMSEPEALLVILELLDIVEYLHSRELVHRDIRIPNVILQNGSLHLIDFGLARYLGDPATYIEDNLDAYVWEKQIKREVAFKSDYWGLGHFLLFLLYTTFSAPEVEDDTRTWEEELDLHPATQRLIRRLIQIDPPYENAEELRRDLEAAFSLSSKVHNSDSKLRYNKTI</sequence>
<keyword evidence="4" id="KW-1185">Reference proteome</keyword>
<dbReference type="InterPro" id="IPR011009">
    <property type="entry name" value="Kinase-like_dom_sf"/>
</dbReference>
<evidence type="ECO:0000313" key="3">
    <source>
        <dbReference type="EMBL" id="ARU60675.1"/>
    </source>
</evidence>
<dbReference type="InterPro" id="IPR020635">
    <property type="entry name" value="Tyr_kinase_cat_dom"/>
</dbReference>
<dbReference type="InterPro" id="IPR017441">
    <property type="entry name" value="Protein_kinase_ATP_BS"/>
</dbReference>
<gene>
    <name evidence="3" type="ORF">CBW65_05940</name>
</gene>
<evidence type="ECO:0000259" key="2">
    <source>
        <dbReference type="PROSITE" id="PS50011"/>
    </source>
</evidence>
<feature type="domain" description="Protein kinase" evidence="2">
    <location>
        <begin position="30"/>
        <end position="292"/>
    </location>
</feature>
<dbReference type="GO" id="GO:0004713">
    <property type="term" value="F:protein tyrosine kinase activity"/>
    <property type="evidence" value="ECO:0007669"/>
    <property type="project" value="InterPro"/>
</dbReference>
<proteinExistence type="predicted"/>
<dbReference type="OrthoDB" id="9762169at2"/>
<organism evidence="3 4">
    <name type="scientific">Tumebacillus avium</name>
    <dbReference type="NCBI Taxonomy" id="1903704"/>
    <lineage>
        <taxon>Bacteria</taxon>
        <taxon>Bacillati</taxon>
        <taxon>Bacillota</taxon>
        <taxon>Bacilli</taxon>
        <taxon>Bacillales</taxon>
        <taxon>Alicyclobacillaceae</taxon>
        <taxon>Tumebacillus</taxon>
    </lineage>
</organism>
<dbReference type="Pfam" id="PF00069">
    <property type="entry name" value="Pkinase"/>
    <property type="match status" value="1"/>
</dbReference>